<evidence type="ECO:0000313" key="2">
    <source>
        <dbReference type="Proteomes" id="UP000265816"/>
    </source>
</evidence>
<dbReference type="EMBL" id="QWVT01000019">
    <property type="protein sequence ID" value="RID84590.1"/>
    <property type="molecule type" value="Genomic_DNA"/>
</dbReference>
<dbReference type="RefSeq" id="WP_119113093.1">
    <property type="nucleotide sequence ID" value="NZ_CBCSEO010000001.1"/>
</dbReference>
<keyword evidence="2" id="KW-1185">Reference proteome</keyword>
<dbReference type="InterPro" id="IPR024496">
    <property type="entry name" value="Spore_germ_GerPE"/>
</dbReference>
<dbReference type="Pfam" id="PF10970">
    <property type="entry name" value="GerPE"/>
    <property type="match status" value="1"/>
</dbReference>
<organism evidence="1 2">
    <name type="scientific">Mesobacillus zeae</name>
    <dbReference type="NCBI Taxonomy" id="1917180"/>
    <lineage>
        <taxon>Bacteria</taxon>
        <taxon>Bacillati</taxon>
        <taxon>Bacillota</taxon>
        <taxon>Bacilli</taxon>
        <taxon>Bacillales</taxon>
        <taxon>Bacillaceae</taxon>
        <taxon>Mesobacillus</taxon>
    </lineage>
</organism>
<protein>
    <submittedName>
        <fullName evidence="1">Spore germination protein GerPE</fullName>
    </submittedName>
</protein>
<dbReference type="OrthoDB" id="2599887at2"/>
<dbReference type="AlphaFoldDB" id="A0A398B9L8"/>
<proteinExistence type="predicted"/>
<reference evidence="1 2" key="1">
    <citation type="submission" date="2018-08" db="EMBL/GenBank/DDBJ databases">
        <title>Bacillus jemisoniae sp. nov., Bacillus chryseoplanitiae sp. nov., Bacillus resnikiae sp. nov., and Bacillus frankliniae sp. nov., isolated from Viking spacecraft and associated surfaces.</title>
        <authorList>
            <person name="Seuylemezian A."/>
            <person name="Vaishampayan P."/>
        </authorList>
    </citation>
    <scope>NUCLEOTIDE SEQUENCE [LARGE SCALE GENOMIC DNA]</scope>
    <source>
        <strain evidence="1 2">JJ-247</strain>
    </source>
</reference>
<accession>A0A398B9L8</accession>
<name>A0A398B9L8_9BACI</name>
<sequence>MRTSAVENIRVSSLIFSSVLEIGDTTLIEGCSRVLAVQREGETFFGNEGDFLSFKVFTEPIPLAALTEKAAFSKNDLCSFIHVGAINVIGISTSSVMQIGNAGSIQMEARVKHIRQLLPR</sequence>
<evidence type="ECO:0000313" key="1">
    <source>
        <dbReference type="EMBL" id="RID84590.1"/>
    </source>
</evidence>
<gene>
    <name evidence="1" type="ORF">D1970_11895</name>
</gene>
<comment type="caution">
    <text evidence="1">The sequence shown here is derived from an EMBL/GenBank/DDBJ whole genome shotgun (WGS) entry which is preliminary data.</text>
</comment>
<dbReference type="Proteomes" id="UP000265816">
    <property type="component" value="Unassembled WGS sequence"/>
</dbReference>